<feature type="binding site" evidence="3">
    <location>
        <position position="61"/>
    </location>
    <ligand>
        <name>substrate</name>
    </ligand>
</feature>
<dbReference type="Proteomes" id="UP000256373">
    <property type="component" value="Unassembled WGS sequence"/>
</dbReference>
<dbReference type="InterPro" id="IPR029033">
    <property type="entry name" value="His_PPase_superfam"/>
</dbReference>
<dbReference type="GO" id="GO:0004331">
    <property type="term" value="F:fructose-2,6-bisphosphate 2-phosphatase activity"/>
    <property type="evidence" value="ECO:0007669"/>
    <property type="project" value="TreeGrafter"/>
</dbReference>
<feature type="binding site" evidence="3">
    <location>
        <begin position="10"/>
        <end position="17"/>
    </location>
    <ligand>
        <name>substrate</name>
    </ligand>
</feature>
<dbReference type="GO" id="GO:0045820">
    <property type="term" value="P:negative regulation of glycolytic process"/>
    <property type="evidence" value="ECO:0007669"/>
    <property type="project" value="TreeGrafter"/>
</dbReference>
<keyword evidence="5" id="KW-1185">Reference proteome</keyword>
<dbReference type="PANTHER" id="PTHR46517:SF1">
    <property type="entry name" value="FRUCTOSE-2,6-BISPHOSPHATASE TIGAR"/>
    <property type="match status" value="1"/>
</dbReference>
<dbReference type="AlphaFoldDB" id="A0A3D8YDU4"/>
<dbReference type="InterPro" id="IPR013078">
    <property type="entry name" value="His_Pase_superF_clade-1"/>
</dbReference>
<dbReference type="GO" id="GO:0005829">
    <property type="term" value="C:cytosol"/>
    <property type="evidence" value="ECO:0007669"/>
    <property type="project" value="TreeGrafter"/>
</dbReference>
<evidence type="ECO:0000256" key="1">
    <source>
        <dbReference type="ARBA" id="ARBA00022801"/>
    </source>
</evidence>
<dbReference type="OrthoDB" id="9782128at2"/>
<accession>A0A3D8YDU4</accession>
<reference evidence="4 5" key="1">
    <citation type="submission" date="2018-07" db="EMBL/GenBank/DDBJ databases">
        <title>Dyadobacter roseus sp. nov., isolated from rose rhizosphere soil.</title>
        <authorList>
            <person name="Chen L."/>
        </authorList>
    </citation>
    <scope>NUCLEOTIDE SEQUENCE [LARGE SCALE GENOMIC DNA]</scope>
    <source>
        <strain evidence="4 5">RS19</strain>
    </source>
</reference>
<evidence type="ECO:0000256" key="3">
    <source>
        <dbReference type="PIRSR" id="PIRSR613078-2"/>
    </source>
</evidence>
<dbReference type="RefSeq" id="WP_115829991.1">
    <property type="nucleotide sequence ID" value="NZ_QNUL01000004.1"/>
</dbReference>
<sequence>MKRKSIYLIRHGETDLNRQGVVQGSGVNAPLNEWGEAQATAFFNAYQHVPFDKVYTSDLIRTHQTVRGFINQGIAHESYAGLNEISWGIREGREPNTGDNNYYRELTQAWSNGNVELASEEGESPVQVRDRQLPVIETILSRPHERNILVAMHGRAMRVLLTTLFKQPLFKMDDYGHSNLCLYKINYSYDTGLFEIELANDITHLLSLEIPQTV</sequence>
<dbReference type="Pfam" id="PF00300">
    <property type="entry name" value="His_Phos_1"/>
    <property type="match status" value="1"/>
</dbReference>
<evidence type="ECO:0000313" key="5">
    <source>
        <dbReference type="Proteomes" id="UP000256373"/>
    </source>
</evidence>
<dbReference type="InterPro" id="IPR051695">
    <property type="entry name" value="Phosphoglycerate_Mutase"/>
</dbReference>
<feature type="active site" description="Tele-phosphohistidine intermediate" evidence="2">
    <location>
        <position position="11"/>
    </location>
</feature>
<dbReference type="InterPro" id="IPR001345">
    <property type="entry name" value="PG/BPGM_mutase_AS"/>
</dbReference>
<organism evidence="4 5">
    <name type="scientific">Dyadobacter luteus</name>
    <dbReference type="NCBI Taxonomy" id="2259619"/>
    <lineage>
        <taxon>Bacteria</taxon>
        <taxon>Pseudomonadati</taxon>
        <taxon>Bacteroidota</taxon>
        <taxon>Cytophagia</taxon>
        <taxon>Cytophagales</taxon>
        <taxon>Spirosomataceae</taxon>
        <taxon>Dyadobacter</taxon>
    </lineage>
</organism>
<comment type="caution">
    <text evidence="4">The sequence shown here is derived from an EMBL/GenBank/DDBJ whole genome shotgun (WGS) entry which is preliminary data.</text>
</comment>
<dbReference type="CDD" id="cd07067">
    <property type="entry name" value="HP_PGM_like"/>
    <property type="match status" value="1"/>
</dbReference>
<gene>
    <name evidence="4" type="ORF">DSL64_07160</name>
</gene>
<dbReference type="SMART" id="SM00855">
    <property type="entry name" value="PGAM"/>
    <property type="match status" value="1"/>
</dbReference>
<keyword evidence="1" id="KW-0378">Hydrolase</keyword>
<dbReference type="PANTHER" id="PTHR46517">
    <property type="entry name" value="FRUCTOSE-2,6-BISPHOSPHATASE TIGAR"/>
    <property type="match status" value="1"/>
</dbReference>
<evidence type="ECO:0000313" key="4">
    <source>
        <dbReference type="EMBL" id="REA62694.1"/>
    </source>
</evidence>
<dbReference type="SUPFAM" id="SSF53254">
    <property type="entry name" value="Phosphoglycerate mutase-like"/>
    <property type="match status" value="1"/>
</dbReference>
<evidence type="ECO:0000256" key="2">
    <source>
        <dbReference type="PIRSR" id="PIRSR613078-1"/>
    </source>
</evidence>
<proteinExistence type="predicted"/>
<dbReference type="PIRSF" id="PIRSF000709">
    <property type="entry name" value="6PFK_2-Ptase"/>
    <property type="match status" value="1"/>
</dbReference>
<name>A0A3D8YDU4_9BACT</name>
<protein>
    <submittedName>
        <fullName evidence="4">Histidine phosphatase family protein</fullName>
    </submittedName>
</protein>
<dbReference type="Gene3D" id="3.40.50.1240">
    <property type="entry name" value="Phosphoglycerate mutase-like"/>
    <property type="match status" value="1"/>
</dbReference>
<dbReference type="EMBL" id="QNUL01000004">
    <property type="protein sequence ID" value="REA62694.1"/>
    <property type="molecule type" value="Genomic_DNA"/>
</dbReference>
<dbReference type="PROSITE" id="PS00175">
    <property type="entry name" value="PG_MUTASE"/>
    <property type="match status" value="1"/>
</dbReference>
<feature type="active site" description="Proton donor/acceptor" evidence="2">
    <location>
        <position position="84"/>
    </location>
</feature>
<dbReference type="GO" id="GO:0043456">
    <property type="term" value="P:regulation of pentose-phosphate shunt"/>
    <property type="evidence" value="ECO:0007669"/>
    <property type="project" value="TreeGrafter"/>
</dbReference>